<gene>
    <name evidence="2" type="primary">ABTB2_2</name>
    <name evidence="2" type="ORF">CEXT_653601</name>
</gene>
<evidence type="ECO:0000256" key="1">
    <source>
        <dbReference type="SAM" id="MobiDB-lite"/>
    </source>
</evidence>
<accession>A0AAV4NAX7</accession>
<keyword evidence="3" id="KW-1185">Reference proteome</keyword>
<protein>
    <submittedName>
        <fullName evidence="2">Uncharacterized protein</fullName>
    </submittedName>
</protein>
<organism evidence="2 3">
    <name type="scientific">Caerostris extrusa</name>
    <name type="common">Bark spider</name>
    <name type="synonym">Caerostris bankana</name>
    <dbReference type="NCBI Taxonomy" id="172846"/>
    <lineage>
        <taxon>Eukaryota</taxon>
        <taxon>Metazoa</taxon>
        <taxon>Ecdysozoa</taxon>
        <taxon>Arthropoda</taxon>
        <taxon>Chelicerata</taxon>
        <taxon>Arachnida</taxon>
        <taxon>Araneae</taxon>
        <taxon>Araneomorphae</taxon>
        <taxon>Entelegynae</taxon>
        <taxon>Araneoidea</taxon>
        <taxon>Araneidae</taxon>
        <taxon>Caerostris</taxon>
    </lineage>
</organism>
<evidence type="ECO:0000313" key="3">
    <source>
        <dbReference type="Proteomes" id="UP001054945"/>
    </source>
</evidence>
<name>A0AAV4NAX7_CAEEX</name>
<evidence type="ECO:0000313" key="2">
    <source>
        <dbReference type="EMBL" id="GIX80831.1"/>
    </source>
</evidence>
<feature type="compositionally biased region" description="Basic and acidic residues" evidence="1">
    <location>
        <begin position="106"/>
        <end position="115"/>
    </location>
</feature>
<dbReference type="AlphaFoldDB" id="A0AAV4NAX7"/>
<feature type="region of interest" description="Disordered" evidence="1">
    <location>
        <begin position="91"/>
        <end position="151"/>
    </location>
</feature>
<comment type="caution">
    <text evidence="2">The sequence shown here is derived from an EMBL/GenBank/DDBJ whole genome shotgun (WGS) entry which is preliminary data.</text>
</comment>
<feature type="compositionally biased region" description="Polar residues" evidence="1">
    <location>
        <begin position="129"/>
        <end position="139"/>
    </location>
</feature>
<proteinExistence type="predicted"/>
<sequence length="233" mass="26263">MLLYDFIQSVGRNTNIDSRDAYSWLLLQSTKQVHGNMWIVLHNDVGIVFVLSIDIWIPGREASPLQHSCRTPSKELVNNSILLQNSSRTVAKDSNGLPLRSVSRSSCKEPSRTSSKESAVGGSPGSLPDSRTTPNQLHRPSSKDHGFSHSGDIQKCLRDQQQSHLAKSSPGLTSRISPSLFSESRTCWDQKDMEEVEDSHLYGLNVEHRLRLSEQEFFRWRSHHLPQEAAYQA</sequence>
<dbReference type="Proteomes" id="UP001054945">
    <property type="component" value="Unassembled WGS sequence"/>
</dbReference>
<dbReference type="EMBL" id="BPLR01020626">
    <property type="protein sequence ID" value="GIX80831.1"/>
    <property type="molecule type" value="Genomic_DNA"/>
</dbReference>
<reference evidence="2 3" key="1">
    <citation type="submission" date="2021-06" db="EMBL/GenBank/DDBJ databases">
        <title>Caerostris extrusa draft genome.</title>
        <authorList>
            <person name="Kono N."/>
            <person name="Arakawa K."/>
        </authorList>
    </citation>
    <scope>NUCLEOTIDE SEQUENCE [LARGE SCALE GENOMIC DNA]</scope>
</reference>